<feature type="transmembrane region" description="Helical" evidence="1">
    <location>
        <begin position="20"/>
        <end position="40"/>
    </location>
</feature>
<keyword evidence="1" id="KW-0472">Membrane</keyword>
<keyword evidence="1" id="KW-0812">Transmembrane</keyword>
<dbReference type="EMBL" id="GBRH01204401">
    <property type="protein sequence ID" value="JAD93494.1"/>
    <property type="molecule type" value="Transcribed_RNA"/>
</dbReference>
<organism evidence="2">
    <name type="scientific">Arundo donax</name>
    <name type="common">Giant reed</name>
    <name type="synonym">Donax arundinaceus</name>
    <dbReference type="NCBI Taxonomy" id="35708"/>
    <lineage>
        <taxon>Eukaryota</taxon>
        <taxon>Viridiplantae</taxon>
        <taxon>Streptophyta</taxon>
        <taxon>Embryophyta</taxon>
        <taxon>Tracheophyta</taxon>
        <taxon>Spermatophyta</taxon>
        <taxon>Magnoliopsida</taxon>
        <taxon>Liliopsida</taxon>
        <taxon>Poales</taxon>
        <taxon>Poaceae</taxon>
        <taxon>PACMAD clade</taxon>
        <taxon>Arundinoideae</taxon>
        <taxon>Arundineae</taxon>
        <taxon>Arundo</taxon>
    </lineage>
</organism>
<reference evidence="2" key="1">
    <citation type="submission" date="2014-09" db="EMBL/GenBank/DDBJ databases">
        <authorList>
            <person name="Magalhaes I.L.F."/>
            <person name="Oliveira U."/>
            <person name="Santos F.R."/>
            <person name="Vidigal T.H.D.A."/>
            <person name="Brescovit A.D."/>
            <person name="Santos A.J."/>
        </authorList>
    </citation>
    <scope>NUCLEOTIDE SEQUENCE</scope>
    <source>
        <tissue evidence="2">Shoot tissue taken approximately 20 cm above the soil surface</tissue>
    </source>
</reference>
<proteinExistence type="predicted"/>
<accession>A0A0A9DY33</accession>
<keyword evidence="1" id="KW-1133">Transmembrane helix</keyword>
<protein>
    <submittedName>
        <fullName evidence="2">Uncharacterized protein</fullName>
    </submittedName>
</protein>
<dbReference type="AlphaFoldDB" id="A0A0A9DY33"/>
<reference evidence="2" key="2">
    <citation type="journal article" date="2015" name="Data Brief">
        <title>Shoot transcriptome of the giant reed, Arundo donax.</title>
        <authorList>
            <person name="Barrero R.A."/>
            <person name="Guerrero F.D."/>
            <person name="Moolhuijzen P."/>
            <person name="Goolsby J.A."/>
            <person name="Tidwell J."/>
            <person name="Bellgard S.E."/>
            <person name="Bellgard M.I."/>
        </authorList>
    </citation>
    <scope>NUCLEOTIDE SEQUENCE</scope>
    <source>
        <tissue evidence="2">Shoot tissue taken approximately 20 cm above the soil surface</tissue>
    </source>
</reference>
<evidence type="ECO:0000256" key="1">
    <source>
        <dbReference type="SAM" id="Phobius"/>
    </source>
</evidence>
<name>A0A0A9DY33_ARUDO</name>
<sequence length="48" mass="5326">MPSVSSSSGLPIFSISKRAFWIIFAPVYVTTPAISIEYHLAPLRITYP</sequence>
<evidence type="ECO:0000313" key="2">
    <source>
        <dbReference type="EMBL" id="JAD93494.1"/>
    </source>
</evidence>